<evidence type="ECO:0000256" key="3">
    <source>
        <dbReference type="ARBA" id="ARBA00022448"/>
    </source>
</evidence>
<proteinExistence type="inferred from homology"/>
<dbReference type="GO" id="GO:0055085">
    <property type="term" value="P:transmembrane transport"/>
    <property type="evidence" value="ECO:0007669"/>
    <property type="project" value="InterPro"/>
</dbReference>
<dbReference type="Pfam" id="PF03547">
    <property type="entry name" value="Mem_trans"/>
    <property type="match status" value="1"/>
</dbReference>
<evidence type="ECO:0000256" key="2">
    <source>
        <dbReference type="ARBA" id="ARBA00010145"/>
    </source>
</evidence>
<organism evidence="9 10">
    <name type="scientific">Jeotgalicoccus meleagridis</name>
    <dbReference type="NCBI Taxonomy" id="2759181"/>
    <lineage>
        <taxon>Bacteria</taxon>
        <taxon>Bacillati</taxon>
        <taxon>Bacillota</taxon>
        <taxon>Bacilli</taxon>
        <taxon>Bacillales</taxon>
        <taxon>Staphylococcaceae</taxon>
        <taxon>Jeotgalicoccus</taxon>
    </lineage>
</organism>
<feature type="transmembrane region" description="Helical" evidence="8">
    <location>
        <begin position="13"/>
        <end position="33"/>
    </location>
</feature>
<feature type="transmembrane region" description="Helical" evidence="8">
    <location>
        <begin position="45"/>
        <end position="63"/>
    </location>
</feature>
<comment type="caution">
    <text evidence="9">The sequence shown here is derived from an EMBL/GenBank/DDBJ whole genome shotgun (WGS) entry which is preliminary data.</text>
</comment>
<protein>
    <submittedName>
        <fullName evidence="9">Membrane transport protein</fullName>
    </submittedName>
</protein>
<comment type="subcellular location">
    <subcellularLocation>
        <location evidence="1">Cell membrane</location>
        <topology evidence="1">Multi-pass membrane protein</topology>
    </subcellularLocation>
</comment>
<evidence type="ECO:0000256" key="7">
    <source>
        <dbReference type="ARBA" id="ARBA00023136"/>
    </source>
</evidence>
<dbReference type="PANTHER" id="PTHR36838">
    <property type="entry name" value="AUXIN EFFLUX CARRIER FAMILY PROTEIN"/>
    <property type="match status" value="1"/>
</dbReference>
<evidence type="ECO:0000313" key="9">
    <source>
        <dbReference type="EMBL" id="CAD2070707.1"/>
    </source>
</evidence>
<feature type="transmembrane region" description="Helical" evidence="8">
    <location>
        <begin position="293"/>
        <end position="315"/>
    </location>
</feature>
<evidence type="ECO:0000313" key="10">
    <source>
        <dbReference type="Proteomes" id="UP000589351"/>
    </source>
</evidence>
<keyword evidence="3" id="KW-0813">Transport</keyword>
<dbReference type="EMBL" id="CAJEWD010000003">
    <property type="protein sequence ID" value="CAD2070707.1"/>
    <property type="molecule type" value="Genomic_DNA"/>
</dbReference>
<keyword evidence="7 8" id="KW-0472">Membrane</keyword>
<dbReference type="AlphaFoldDB" id="A0A6V7R063"/>
<gene>
    <name evidence="9" type="ORF">JEODO184_00035</name>
</gene>
<evidence type="ECO:0000256" key="6">
    <source>
        <dbReference type="ARBA" id="ARBA00022989"/>
    </source>
</evidence>
<dbReference type="Proteomes" id="UP000589351">
    <property type="component" value="Unassembled WGS sequence"/>
</dbReference>
<evidence type="ECO:0000256" key="5">
    <source>
        <dbReference type="ARBA" id="ARBA00022692"/>
    </source>
</evidence>
<accession>A0A6V7R063</accession>
<feature type="transmembrane region" description="Helical" evidence="8">
    <location>
        <begin position="232"/>
        <end position="254"/>
    </location>
</feature>
<evidence type="ECO:0000256" key="1">
    <source>
        <dbReference type="ARBA" id="ARBA00004651"/>
    </source>
</evidence>
<keyword evidence="10" id="KW-1185">Reference proteome</keyword>
<feature type="transmembrane region" description="Helical" evidence="8">
    <location>
        <begin position="69"/>
        <end position="93"/>
    </location>
</feature>
<dbReference type="RefSeq" id="WP_235962173.1">
    <property type="nucleotide sequence ID" value="NZ_CAJEWD010000003.1"/>
</dbReference>
<keyword evidence="4" id="KW-1003">Cell membrane</keyword>
<keyword evidence="6 8" id="KW-1133">Transmembrane helix</keyword>
<dbReference type="Gene3D" id="1.20.1530.20">
    <property type="match status" value="1"/>
</dbReference>
<feature type="transmembrane region" description="Helical" evidence="8">
    <location>
        <begin position="260"/>
        <end position="281"/>
    </location>
</feature>
<name>A0A6V7R063_9STAP</name>
<dbReference type="InterPro" id="IPR038770">
    <property type="entry name" value="Na+/solute_symporter_sf"/>
</dbReference>
<feature type="transmembrane region" description="Helical" evidence="8">
    <location>
        <begin position="133"/>
        <end position="155"/>
    </location>
</feature>
<evidence type="ECO:0000256" key="4">
    <source>
        <dbReference type="ARBA" id="ARBA00022475"/>
    </source>
</evidence>
<sequence length="316" mass="35458">MRLRNSGDNLEEFAFILYNVMLPIAIIVLLGYFVQIRLQLDRGTLGKMMINYIMPIFIFMNLYESDIDFSLLLYIMFFLFIFAGVSFLISSIFAKLSKVKENHKVLFTNSSLLYNAGNYGVPVNDLVFRSDPFAMSVQVIMMVFQNILSYSYGIIALSSAESSKLKALLGYFKMPMFYGLVFGLLLNYFSVDLIEPLTKSFGYVKDSMIGFVLFILGTQIAGIKFHKLRPSAFIAAGLKLLIIPFFSLILLMVFNIDGVVAQAIFITTALPSSVNSSVIAQQYSNDPEYAAEIVMISTLFSAITVPLIIFTAMTVF</sequence>
<dbReference type="GO" id="GO:0005886">
    <property type="term" value="C:plasma membrane"/>
    <property type="evidence" value="ECO:0007669"/>
    <property type="project" value="UniProtKB-SubCell"/>
</dbReference>
<dbReference type="PANTHER" id="PTHR36838:SF1">
    <property type="entry name" value="SLR1864 PROTEIN"/>
    <property type="match status" value="1"/>
</dbReference>
<feature type="transmembrane region" description="Helical" evidence="8">
    <location>
        <begin position="208"/>
        <end position="225"/>
    </location>
</feature>
<feature type="transmembrane region" description="Helical" evidence="8">
    <location>
        <begin position="167"/>
        <end position="188"/>
    </location>
</feature>
<keyword evidence="5 8" id="KW-0812">Transmembrane</keyword>
<comment type="similarity">
    <text evidence="2">Belongs to the auxin efflux carrier (TC 2.A.69) family.</text>
</comment>
<dbReference type="InterPro" id="IPR004776">
    <property type="entry name" value="Mem_transp_PIN-like"/>
</dbReference>
<evidence type="ECO:0000256" key="8">
    <source>
        <dbReference type="SAM" id="Phobius"/>
    </source>
</evidence>
<reference evidence="9 10" key="1">
    <citation type="submission" date="2020-07" db="EMBL/GenBank/DDBJ databases">
        <authorList>
            <person name="Criscuolo A."/>
        </authorList>
    </citation>
    <scope>NUCLEOTIDE SEQUENCE [LARGE SCALE GENOMIC DNA]</scope>
    <source>
        <strain evidence="9">CIP111649</strain>
    </source>
</reference>